<evidence type="ECO:0000313" key="9">
    <source>
        <dbReference type="Proteomes" id="UP000595070"/>
    </source>
</evidence>
<evidence type="ECO:0000256" key="2">
    <source>
        <dbReference type="ARBA" id="ARBA00022475"/>
    </source>
</evidence>
<dbReference type="InterPro" id="IPR000917">
    <property type="entry name" value="Sulfatase_N"/>
</dbReference>
<keyword evidence="4 6" id="KW-1133">Transmembrane helix</keyword>
<comment type="subcellular location">
    <subcellularLocation>
        <location evidence="1">Cell membrane</location>
        <topology evidence="1">Multi-pass membrane protein</topology>
    </subcellularLocation>
</comment>
<accession>A0ABX6TUI9</accession>
<protein>
    <submittedName>
        <fullName evidence="8">LTA synthase family protein</fullName>
    </submittedName>
</protein>
<name>A0ABX6TUI9_9BACT</name>
<feature type="domain" description="Sulfatase N-terminal" evidence="7">
    <location>
        <begin position="116"/>
        <end position="396"/>
    </location>
</feature>
<dbReference type="Pfam" id="PF00884">
    <property type="entry name" value="Sulfatase"/>
    <property type="match status" value="1"/>
</dbReference>
<reference evidence="8 9" key="1">
    <citation type="submission" date="2020-10" db="EMBL/GenBank/DDBJ databases">
        <title>Campylobacter and Helicobacter PacBio genomes.</title>
        <authorList>
            <person name="Lane C."/>
        </authorList>
    </citation>
    <scope>NUCLEOTIDE SEQUENCE [LARGE SCALE GENOMIC DNA]</scope>
    <source>
        <strain evidence="8 9">2016D-0074</strain>
    </source>
</reference>
<evidence type="ECO:0000256" key="3">
    <source>
        <dbReference type="ARBA" id="ARBA00022692"/>
    </source>
</evidence>
<dbReference type="Proteomes" id="UP000595070">
    <property type="component" value="Chromosome"/>
</dbReference>
<keyword evidence="9" id="KW-1185">Reference proteome</keyword>
<dbReference type="CDD" id="cd16015">
    <property type="entry name" value="LTA_synthase"/>
    <property type="match status" value="1"/>
</dbReference>
<proteinExistence type="predicted"/>
<evidence type="ECO:0000256" key="4">
    <source>
        <dbReference type="ARBA" id="ARBA00022989"/>
    </source>
</evidence>
<dbReference type="PANTHER" id="PTHR47371">
    <property type="entry name" value="LIPOTEICHOIC ACID SYNTHASE"/>
    <property type="match status" value="1"/>
</dbReference>
<evidence type="ECO:0000259" key="7">
    <source>
        <dbReference type="Pfam" id="PF00884"/>
    </source>
</evidence>
<keyword evidence="5 6" id="KW-0472">Membrane</keyword>
<sequence length="491" mass="57331">MKILHLKFKNIKLPLIVAFVLNVLLIYFYIVALRGHFTYNALRASSYEFSTIKSFNEISTNPLMAFSWAYKEYKSQQEFKNVDLNQIKHLEEKLFSIFNTTLANKYHAKNHIYLNIMESFGFNLIEFSNENLDLLGSLKKHFDQDFVFERFLSSANNTIESFNRLVFLSPNIISNGIYQKEKLALSPLQIYKNAGYKIIFVYSGNASWYNLGRYFNYQGADEIIDENTLMQEFPQAKETKHKYGIADEFAYKKIYSIFENAKVPTLVISLSISTHRPYIHKSRKNLINDNGLNKKILDEFVISNPKNALEAFAYASDEFGNFLDQVKQSQFKEKIIIAATGDHRFRDIKMNLNSQKAFAYSVPFYLYIPKHLKNGIYYDKNRIGSHKDIFPTLYNLSLSNTKYLSLGGRNMLAPIDNEKLEFGFNELVWVDKNGVYEGTKGYFFESNSSLKDTNKAFEIDSYHKEFSNLYKELFQKQLNYRLINQDKTNTP</sequence>
<keyword evidence="3 6" id="KW-0812">Transmembrane</keyword>
<evidence type="ECO:0000256" key="1">
    <source>
        <dbReference type="ARBA" id="ARBA00004651"/>
    </source>
</evidence>
<dbReference type="PANTHER" id="PTHR47371:SF3">
    <property type="entry name" value="PHOSPHOGLYCEROL TRANSFERASE I"/>
    <property type="match status" value="1"/>
</dbReference>
<evidence type="ECO:0000256" key="6">
    <source>
        <dbReference type="SAM" id="Phobius"/>
    </source>
</evidence>
<dbReference type="InterPro" id="IPR017850">
    <property type="entry name" value="Alkaline_phosphatase_core_sf"/>
</dbReference>
<organism evidence="8 9">
    <name type="scientific">Campylobacter peloridis</name>
    <dbReference type="NCBI Taxonomy" id="488546"/>
    <lineage>
        <taxon>Bacteria</taxon>
        <taxon>Pseudomonadati</taxon>
        <taxon>Campylobacterota</taxon>
        <taxon>Epsilonproteobacteria</taxon>
        <taxon>Campylobacterales</taxon>
        <taxon>Campylobacteraceae</taxon>
        <taxon>Campylobacter</taxon>
    </lineage>
</organism>
<keyword evidence="2" id="KW-1003">Cell membrane</keyword>
<dbReference type="InterPro" id="IPR050448">
    <property type="entry name" value="OpgB/LTA_synthase_biosynth"/>
</dbReference>
<gene>
    <name evidence="8" type="ORF">IMC75_01120</name>
</gene>
<dbReference type="SUPFAM" id="SSF53649">
    <property type="entry name" value="Alkaline phosphatase-like"/>
    <property type="match status" value="1"/>
</dbReference>
<dbReference type="Gene3D" id="3.40.720.10">
    <property type="entry name" value="Alkaline Phosphatase, subunit A"/>
    <property type="match status" value="1"/>
</dbReference>
<dbReference type="EMBL" id="CP063079">
    <property type="protein sequence ID" value="QOQ89693.1"/>
    <property type="molecule type" value="Genomic_DNA"/>
</dbReference>
<evidence type="ECO:0000256" key="5">
    <source>
        <dbReference type="ARBA" id="ARBA00023136"/>
    </source>
</evidence>
<evidence type="ECO:0000313" key="8">
    <source>
        <dbReference type="EMBL" id="QOQ89693.1"/>
    </source>
</evidence>
<feature type="transmembrane region" description="Helical" evidence="6">
    <location>
        <begin position="12"/>
        <end position="30"/>
    </location>
</feature>